<dbReference type="SMART" id="SM00392">
    <property type="entry name" value="PROF"/>
    <property type="match status" value="1"/>
</dbReference>
<dbReference type="OrthoDB" id="421374at2759"/>
<dbReference type="AlphaFoldDB" id="A0A9P3LS64"/>
<evidence type="ECO:0000256" key="6">
    <source>
        <dbReference type="RuleBase" id="RU003908"/>
    </source>
</evidence>
<sequence length="127" mass="13479">MSWQSYVDNNLVATGKVTKGAIFGLDGSTWGISPDFQFAPEEIKKLVASFSNSDEAAAQGIYIGGKKFVFLRDDPGRSVYARLGATGIACAMTGQTVIVGFYDESIGSGDCTVIVEGLADYLRSVGY</sequence>
<dbReference type="EMBL" id="BQFW01000002">
    <property type="protein sequence ID" value="GJJ68663.1"/>
    <property type="molecule type" value="Genomic_DNA"/>
</dbReference>
<dbReference type="PRINTS" id="PR00392">
    <property type="entry name" value="PROFILIN"/>
</dbReference>
<evidence type="ECO:0000256" key="7">
    <source>
        <dbReference type="RuleBase" id="RU003909"/>
    </source>
</evidence>
<dbReference type="SUPFAM" id="SSF55770">
    <property type="entry name" value="Profilin (actin-binding protein)"/>
    <property type="match status" value="1"/>
</dbReference>
<evidence type="ECO:0000256" key="3">
    <source>
        <dbReference type="ARBA" id="ARBA00022490"/>
    </source>
</evidence>
<dbReference type="InterPro" id="IPR005455">
    <property type="entry name" value="PFN_euk"/>
</dbReference>
<gene>
    <name evidence="8" type="ORF">EMPS_01009</name>
</gene>
<dbReference type="PANTHER" id="PTHR11604">
    <property type="entry name" value="PROFILIN"/>
    <property type="match status" value="1"/>
</dbReference>
<protein>
    <recommendedName>
        <fullName evidence="7">Profilin</fullName>
    </recommendedName>
</protein>
<keyword evidence="5 6" id="KW-0206">Cytoskeleton</keyword>
<evidence type="ECO:0000256" key="1">
    <source>
        <dbReference type="ARBA" id="ARBA00004245"/>
    </source>
</evidence>
<evidence type="ECO:0000256" key="5">
    <source>
        <dbReference type="ARBA" id="ARBA00023212"/>
    </source>
</evidence>
<dbReference type="Pfam" id="PF00235">
    <property type="entry name" value="Profilin"/>
    <property type="match status" value="1"/>
</dbReference>
<dbReference type="GO" id="GO:0005938">
    <property type="term" value="C:cell cortex"/>
    <property type="evidence" value="ECO:0007669"/>
    <property type="project" value="TreeGrafter"/>
</dbReference>
<evidence type="ECO:0000313" key="8">
    <source>
        <dbReference type="EMBL" id="GJJ68663.1"/>
    </source>
</evidence>
<dbReference type="GO" id="GO:0003785">
    <property type="term" value="F:actin monomer binding"/>
    <property type="evidence" value="ECO:0007669"/>
    <property type="project" value="TreeGrafter"/>
</dbReference>
<comment type="caution">
    <text evidence="8">The sequence shown here is derived from an EMBL/GenBank/DDBJ whole genome shotgun (WGS) entry which is preliminary data.</text>
</comment>
<comment type="similarity">
    <text evidence="2 7">Belongs to the profilin family.</text>
</comment>
<comment type="subunit">
    <text evidence="6">Occurs in many kinds of cells as a complex with monomeric actin in a 1:1 ratio.</text>
</comment>
<dbReference type="FunFam" id="3.30.450.30:FF:000001">
    <property type="entry name" value="Profilin"/>
    <property type="match status" value="1"/>
</dbReference>
<dbReference type="Proteomes" id="UP000827284">
    <property type="component" value="Unassembled WGS sequence"/>
</dbReference>
<reference evidence="8" key="2">
    <citation type="journal article" date="2022" name="Microbiol. Resour. Announc.">
        <title>Whole-Genome Sequence of Entomortierella parvispora E1425, a Mucoromycotan Fungus Associated with Burkholderiaceae-Related Endosymbiotic Bacteria.</title>
        <authorList>
            <person name="Herlambang A."/>
            <person name="Guo Y."/>
            <person name="Takashima Y."/>
            <person name="Narisawa K."/>
            <person name="Ohta H."/>
            <person name="Nishizawa T."/>
        </authorList>
    </citation>
    <scope>NUCLEOTIDE SEQUENCE</scope>
    <source>
        <strain evidence="8">E1425</strain>
    </source>
</reference>
<dbReference type="GO" id="GO:0005856">
    <property type="term" value="C:cytoskeleton"/>
    <property type="evidence" value="ECO:0007669"/>
    <property type="project" value="UniProtKB-SubCell"/>
</dbReference>
<evidence type="ECO:0000256" key="2">
    <source>
        <dbReference type="ARBA" id="ARBA00010058"/>
    </source>
</evidence>
<dbReference type="PANTHER" id="PTHR11604:SF0">
    <property type="entry name" value="PROFILIN"/>
    <property type="match status" value="1"/>
</dbReference>
<organism evidence="8 9">
    <name type="scientific">Entomortierella parvispora</name>
    <dbReference type="NCBI Taxonomy" id="205924"/>
    <lineage>
        <taxon>Eukaryota</taxon>
        <taxon>Fungi</taxon>
        <taxon>Fungi incertae sedis</taxon>
        <taxon>Mucoromycota</taxon>
        <taxon>Mortierellomycotina</taxon>
        <taxon>Mortierellomycetes</taxon>
        <taxon>Mortierellales</taxon>
        <taxon>Mortierellaceae</taxon>
        <taxon>Entomortierella</taxon>
    </lineage>
</organism>
<comment type="function">
    <text evidence="6">Binds to actin and affects the structure of the cytoskeleton. At high concentrations, profilin prevents the polymerization of actin, whereas it enhances it at low concentrations.</text>
</comment>
<evidence type="ECO:0000313" key="9">
    <source>
        <dbReference type="Proteomes" id="UP000827284"/>
    </source>
</evidence>
<accession>A0A9P3LS64</accession>
<dbReference type="InterPro" id="IPR036140">
    <property type="entry name" value="PFN_sf"/>
</dbReference>
<dbReference type="InterPro" id="IPR027310">
    <property type="entry name" value="Profilin_CS"/>
</dbReference>
<keyword evidence="9" id="KW-1185">Reference proteome</keyword>
<dbReference type="Gene3D" id="3.30.450.30">
    <property type="entry name" value="Dynein light chain 2a, cytoplasmic"/>
    <property type="match status" value="1"/>
</dbReference>
<proteinExistence type="inferred from homology"/>
<dbReference type="PRINTS" id="PR01640">
    <property type="entry name" value="PROFILINPLNT"/>
</dbReference>
<keyword evidence="4 7" id="KW-0009">Actin-binding</keyword>
<dbReference type="PROSITE" id="PS00414">
    <property type="entry name" value="PROFILIN"/>
    <property type="match status" value="1"/>
</dbReference>
<reference evidence="8" key="1">
    <citation type="submission" date="2021-11" db="EMBL/GenBank/DDBJ databases">
        <authorList>
            <person name="Herlambang A."/>
            <person name="Guo Y."/>
            <person name="Takashima Y."/>
            <person name="Nishizawa T."/>
        </authorList>
    </citation>
    <scope>NUCLEOTIDE SEQUENCE</scope>
    <source>
        <strain evidence="8">E1425</strain>
    </source>
</reference>
<evidence type="ECO:0000256" key="4">
    <source>
        <dbReference type="ARBA" id="ARBA00023203"/>
    </source>
</evidence>
<comment type="subcellular location">
    <subcellularLocation>
        <location evidence="1">Cytoplasm</location>
        <location evidence="1">Cytoskeleton</location>
    </subcellularLocation>
</comment>
<name>A0A9P3LS64_9FUNG</name>
<dbReference type="CDD" id="cd00148">
    <property type="entry name" value="PROF"/>
    <property type="match status" value="1"/>
</dbReference>
<keyword evidence="3" id="KW-0963">Cytoplasm</keyword>
<dbReference type="InterPro" id="IPR048278">
    <property type="entry name" value="PFN"/>
</dbReference>